<evidence type="ECO:0000313" key="8">
    <source>
        <dbReference type="Proteomes" id="UP000632125"/>
    </source>
</evidence>
<dbReference type="PANTHER" id="PTHR43649:SF33">
    <property type="entry name" value="POLYGALACTURONAN_RHAMNOGALACTURONAN-BINDING PROTEIN YTCQ"/>
    <property type="match status" value="1"/>
</dbReference>
<keyword evidence="4" id="KW-0564">Palmitate</keyword>
<reference evidence="7" key="1">
    <citation type="submission" date="2020-09" db="EMBL/GenBank/DDBJ databases">
        <title>A novel bacterium of genus Paenibacillus, isolated from South China Sea.</title>
        <authorList>
            <person name="Huang H."/>
            <person name="Mo K."/>
            <person name="Hu Y."/>
        </authorList>
    </citation>
    <scope>NUCLEOTIDE SEQUENCE</scope>
    <source>
        <strain evidence="7">IB182493</strain>
    </source>
</reference>
<name>A0A927H614_9BACL</name>
<dbReference type="EMBL" id="JACXIY010000013">
    <property type="protein sequence ID" value="MBD2869012.1"/>
    <property type="molecule type" value="Genomic_DNA"/>
</dbReference>
<dbReference type="Proteomes" id="UP000632125">
    <property type="component" value="Unassembled WGS sequence"/>
</dbReference>
<keyword evidence="5" id="KW-0449">Lipoprotein</keyword>
<dbReference type="PANTHER" id="PTHR43649">
    <property type="entry name" value="ARABINOSE-BINDING PROTEIN-RELATED"/>
    <property type="match status" value="1"/>
</dbReference>
<dbReference type="InterPro" id="IPR050490">
    <property type="entry name" value="Bact_solute-bd_prot1"/>
</dbReference>
<dbReference type="SUPFAM" id="SSF53850">
    <property type="entry name" value="Periplasmic binding protein-like II"/>
    <property type="match status" value="1"/>
</dbReference>
<gene>
    <name evidence="7" type="ORF">IDH41_10515</name>
</gene>
<protein>
    <submittedName>
        <fullName evidence="7">Extracellular solute-binding protein</fullName>
    </submittedName>
</protein>
<dbReference type="AlphaFoldDB" id="A0A927H614"/>
<dbReference type="Pfam" id="PF01547">
    <property type="entry name" value="SBP_bac_1"/>
    <property type="match status" value="1"/>
</dbReference>
<keyword evidence="1" id="KW-1003">Cell membrane</keyword>
<dbReference type="PROSITE" id="PS51257">
    <property type="entry name" value="PROKAR_LIPOPROTEIN"/>
    <property type="match status" value="1"/>
</dbReference>
<sequence>MSVNQIRWTKIVPFALLVTMLGGVAAGCSSGTNNDGNAGGSETEAAVSETGYPITDEPITLQVWAPIHPNATQYIKSYSENEAYMELEKRTGIKIEFIHPAQGQEQESFNLMIASGEVPDIIIGANRYVGGANKGVRDGVFADLTPYLEQYAPDYYKLVTTDEEVKRQVTNDEGGFPAFYMIKPEQDPPFRRIILREETLKSVQMEEPRTIEDYEKFFKAVKESKGVAPYALLGSGLEDQFMGPFGVVSNFFLKDESTVAFGQTEPAFREYLTLMNKWYTEGYINKDFAGLKTPQVLALFDSGKAEMYVDAIVGSFNRGKQLGQTYVSAPYPRVNPDDKVRYMPLEQVAQPGQETVVAASSKHIKEAIRWLNYAYSEEGAMLFNYGIEGKTYNMVDGKPQYTDYILNNPKFGTDNANFILKVHFAPKLQYTDIASNPNLAKSPESAAIRMKWADDPNVDSSMFLPTLQLTSEESDERAKIMTEVNTYCNEMVLKFILGVEPLSKFDDYVSQVKKLGIDKAVSLTQAAYDRYLTK</sequence>
<feature type="signal peptide" evidence="6">
    <location>
        <begin position="1"/>
        <end position="25"/>
    </location>
</feature>
<dbReference type="Gene3D" id="3.40.190.10">
    <property type="entry name" value="Periplasmic binding protein-like II"/>
    <property type="match status" value="2"/>
</dbReference>
<proteinExistence type="predicted"/>
<dbReference type="InterPro" id="IPR006059">
    <property type="entry name" value="SBP"/>
</dbReference>
<keyword evidence="8" id="KW-1185">Reference proteome</keyword>
<keyword evidence="3" id="KW-0472">Membrane</keyword>
<accession>A0A927H614</accession>
<evidence type="ECO:0000256" key="6">
    <source>
        <dbReference type="SAM" id="SignalP"/>
    </source>
</evidence>
<organism evidence="7 8">
    <name type="scientific">Paenibacillus arenilitoris</name>
    <dbReference type="NCBI Taxonomy" id="2772299"/>
    <lineage>
        <taxon>Bacteria</taxon>
        <taxon>Bacillati</taxon>
        <taxon>Bacillota</taxon>
        <taxon>Bacilli</taxon>
        <taxon>Bacillales</taxon>
        <taxon>Paenibacillaceae</taxon>
        <taxon>Paenibacillus</taxon>
    </lineage>
</organism>
<evidence type="ECO:0000256" key="3">
    <source>
        <dbReference type="ARBA" id="ARBA00023136"/>
    </source>
</evidence>
<feature type="chain" id="PRO_5038971187" evidence="6">
    <location>
        <begin position="26"/>
        <end position="534"/>
    </location>
</feature>
<keyword evidence="2 6" id="KW-0732">Signal</keyword>
<comment type="caution">
    <text evidence="7">The sequence shown here is derived from an EMBL/GenBank/DDBJ whole genome shotgun (WGS) entry which is preliminary data.</text>
</comment>
<evidence type="ECO:0000256" key="1">
    <source>
        <dbReference type="ARBA" id="ARBA00022475"/>
    </source>
</evidence>
<dbReference type="RefSeq" id="WP_190860776.1">
    <property type="nucleotide sequence ID" value="NZ_JACXIY010000013.1"/>
</dbReference>
<evidence type="ECO:0000256" key="5">
    <source>
        <dbReference type="ARBA" id="ARBA00023288"/>
    </source>
</evidence>
<evidence type="ECO:0000256" key="2">
    <source>
        <dbReference type="ARBA" id="ARBA00022729"/>
    </source>
</evidence>
<evidence type="ECO:0000313" key="7">
    <source>
        <dbReference type="EMBL" id="MBD2869012.1"/>
    </source>
</evidence>
<evidence type="ECO:0000256" key="4">
    <source>
        <dbReference type="ARBA" id="ARBA00023139"/>
    </source>
</evidence>